<dbReference type="InterPro" id="IPR012337">
    <property type="entry name" value="RNaseH-like_sf"/>
</dbReference>
<dbReference type="GO" id="GO:0003677">
    <property type="term" value="F:DNA binding"/>
    <property type="evidence" value="ECO:0007669"/>
    <property type="project" value="InterPro"/>
</dbReference>
<dbReference type="InterPro" id="IPR025246">
    <property type="entry name" value="IS30-like_HTH"/>
</dbReference>
<proteinExistence type="predicted"/>
<dbReference type="AlphaFoldDB" id="A0A6L8RM31"/>
<dbReference type="GO" id="GO:0006355">
    <property type="term" value="P:regulation of DNA-templated transcription"/>
    <property type="evidence" value="ECO:0007669"/>
    <property type="project" value="InterPro"/>
</dbReference>
<feature type="domain" description="Transposase IS30-like HTH" evidence="1">
    <location>
        <begin position="19"/>
        <end position="56"/>
    </location>
</feature>
<comment type="caution">
    <text evidence="2">The sequence shown here is derived from an EMBL/GenBank/DDBJ whole genome shotgun (WGS) entry which is preliminary data.</text>
</comment>
<dbReference type="GO" id="GO:0005829">
    <property type="term" value="C:cytosol"/>
    <property type="evidence" value="ECO:0007669"/>
    <property type="project" value="TreeGrafter"/>
</dbReference>
<dbReference type="Pfam" id="PF13936">
    <property type="entry name" value="HTH_38"/>
    <property type="match status" value="1"/>
</dbReference>
<dbReference type="EMBL" id="WWTB01000051">
    <property type="protein sequence ID" value="MZJ86873.1"/>
    <property type="molecule type" value="Genomic_DNA"/>
</dbReference>
<organism evidence="2 3">
    <name type="scientific">Collinsella aerofaciens</name>
    <dbReference type="NCBI Taxonomy" id="74426"/>
    <lineage>
        <taxon>Bacteria</taxon>
        <taxon>Bacillati</taxon>
        <taxon>Actinomycetota</taxon>
        <taxon>Coriobacteriia</taxon>
        <taxon>Coriobacteriales</taxon>
        <taxon>Coriobacteriaceae</taxon>
        <taxon>Collinsella</taxon>
    </lineage>
</organism>
<dbReference type="Proteomes" id="UP000481598">
    <property type="component" value="Unassembled WGS sequence"/>
</dbReference>
<dbReference type="InterPro" id="IPR016032">
    <property type="entry name" value="Sig_transdc_resp-reg_C-effctor"/>
</dbReference>
<evidence type="ECO:0000313" key="2">
    <source>
        <dbReference type="EMBL" id="MZJ86873.1"/>
    </source>
</evidence>
<dbReference type="RefSeq" id="WP_161192269.1">
    <property type="nucleotide sequence ID" value="NZ_WWTB01000051.1"/>
</dbReference>
<evidence type="ECO:0000259" key="1">
    <source>
        <dbReference type="Pfam" id="PF13936"/>
    </source>
</evidence>
<dbReference type="GO" id="GO:0032196">
    <property type="term" value="P:transposition"/>
    <property type="evidence" value="ECO:0007669"/>
    <property type="project" value="TreeGrafter"/>
</dbReference>
<evidence type="ECO:0000313" key="3">
    <source>
        <dbReference type="Proteomes" id="UP000481598"/>
    </source>
</evidence>
<dbReference type="InterPro" id="IPR036388">
    <property type="entry name" value="WH-like_DNA-bd_sf"/>
</dbReference>
<dbReference type="GO" id="GO:0004803">
    <property type="term" value="F:transposase activity"/>
    <property type="evidence" value="ECO:0007669"/>
    <property type="project" value="TreeGrafter"/>
</dbReference>
<dbReference type="SUPFAM" id="SSF53098">
    <property type="entry name" value="Ribonuclease H-like"/>
    <property type="match status" value="1"/>
</dbReference>
<dbReference type="PANTHER" id="PTHR10948">
    <property type="entry name" value="TRANSPOSASE"/>
    <property type="match status" value="1"/>
</dbReference>
<protein>
    <submittedName>
        <fullName evidence="2">Helix-turn-helix domain-containing protein</fullName>
    </submittedName>
</protein>
<dbReference type="InterPro" id="IPR051917">
    <property type="entry name" value="Transposase-Integrase"/>
</dbReference>
<reference evidence="2 3" key="1">
    <citation type="journal article" date="2019" name="Nat. Med.">
        <title>A library of human gut bacterial isolates paired with longitudinal multiomics data enables mechanistic microbiome research.</title>
        <authorList>
            <person name="Poyet M."/>
            <person name="Groussin M."/>
            <person name="Gibbons S.M."/>
            <person name="Avila-Pacheco J."/>
            <person name="Jiang X."/>
            <person name="Kearney S.M."/>
            <person name="Perrotta A.R."/>
            <person name="Berdy B."/>
            <person name="Zhao S."/>
            <person name="Lieberman T.D."/>
            <person name="Swanson P.K."/>
            <person name="Smith M."/>
            <person name="Roesemann S."/>
            <person name="Alexander J.E."/>
            <person name="Rich S.A."/>
            <person name="Livny J."/>
            <person name="Vlamakis H."/>
            <person name="Clish C."/>
            <person name="Bullock K."/>
            <person name="Deik A."/>
            <person name="Scott J."/>
            <person name="Pierce K.A."/>
            <person name="Xavier R.J."/>
            <person name="Alm E.J."/>
        </authorList>
    </citation>
    <scope>NUCLEOTIDE SEQUENCE [LARGE SCALE GENOMIC DNA]</scope>
    <source>
        <strain evidence="2 3">BIOML-A10</strain>
    </source>
</reference>
<feature type="non-terminal residue" evidence="2">
    <location>
        <position position="325"/>
    </location>
</feature>
<dbReference type="Gene3D" id="1.10.10.10">
    <property type="entry name" value="Winged helix-like DNA-binding domain superfamily/Winged helix DNA-binding domain"/>
    <property type="match status" value="1"/>
</dbReference>
<gene>
    <name evidence="2" type="ORF">GT635_10565</name>
</gene>
<sequence>MSGKRKKGAGKAAPRAYGRLTRHERDTLQRMLERGASCRQIARELGRSPSTVCSEVASHRFVTAPRERRGERVDASADLSAACPRLAAWPRCCNGCGRYRAIGCKRRPHVFYDARAAQLCADSVLVSSRRGIDADEPAAAARLEAIRDCLRRGLSPEQLSARNGGPVDLSPSTIYRWVAAGYDGMTNMELRRKVGYRPRRRAAGRAATRHSARRSHAAFLALGEDACAAAWEMDTVEGAREDCACLLTLLHRPSRLQLALPLEEKTAGCVADALEGVRAILGADGTRRVFRAVLTDNGAEFSDEGAIAALLGEGPGETRLFYCDP</sequence>
<accession>A0A6L8RM31</accession>
<dbReference type="SUPFAM" id="SSF46894">
    <property type="entry name" value="C-terminal effector domain of the bipartite response regulators"/>
    <property type="match status" value="1"/>
</dbReference>
<name>A0A6L8RM31_9ACTN</name>
<dbReference type="PANTHER" id="PTHR10948:SF23">
    <property type="entry name" value="TRANSPOSASE INSI FOR INSERTION SEQUENCE ELEMENT IS30A-RELATED"/>
    <property type="match status" value="1"/>
</dbReference>